<comment type="caution">
    <text evidence="2">The sequence shown here is derived from an EMBL/GenBank/DDBJ whole genome shotgun (WGS) entry which is preliminary data.</text>
</comment>
<keyword evidence="3" id="KW-1185">Reference proteome</keyword>
<dbReference type="AlphaFoldDB" id="A0A9N9FUT9"/>
<organism evidence="2 3">
    <name type="scientific">Cetraspora pellucida</name>
    <dbReference type="NCBI Taxonomy" id="1433469"/>
    <lineage>
        <taxon>Eukaryota</taxon>
        <taxon>Fungi</taxon>
        <taxon>Fungi incertae sedis</taxon>
        <taxon>Mucoromycota</taxon>
        <taxon>Glomeromycotina</taxon>
        <taxon>Glomeromycetes</taxon>
        <taxon>Diversisporales</taxon>
        <taxon>Gigasporaceae</taxon>
        <taxon>Cetraspora</taxon>
    </lineage>
</organism>
<accession>A0A9N9FUT9</accession>
<feature type="compositionally biased region" description="Basic and acidic residues" evidence="1">
    <location>
        <begin position="12"/>
        <end position="26"/>
    </location>
</feature>
<evidence type="ECO:0000313" key="2">
    <source>
        <dbReference type="EMBL" id="CAG8563914.1"/>
    </source>
</evidence>
<sequence length="241" mass="28421">MTINPEAPRQNHQVEEVPAQKKKEETKPIMMKQLEKFIQTDNLSKEEREEACTFFKEESCLLTIEHQASRKHSDADALSQQYYPQEVSSNRVEINISAQKCREWLLLLVEYDAEECEVTETWWDSDEEFETFMMLEDVVDKRKKDIKLEEGKELRSSLIGFTTHIDRNRLGIQDSNLIKFQKLTIGYHMALRFTHLTRSYGYAEPLNECVVNADRNAQLRRNHEVIIVHPLEIDNKFLQSQ</sequence>
<name>A0A9N9FUT9_9GLOM</name>
<evidence type="ECO:0000256" key="1">
    <source>
        <dbReference type="SAM" id="MobiDB-lite"/>
    </source>
</evidence>
<dbReference type="OrthoDB" id="425619at2759"/>
<gene>
    <name evidence="2" type="ORF">CPELLU_LOCUS5333</name>
</gene>
<dbReference type="EMBL" id="CAJVQA010003018">
    <property type="protein sequence ID" value="CAG8563914.1"/>
    <property type="molecule type" value="Genomic_DNA"/>
</dbReference>
<evidence type="ECO:0000313" key="3">
    <source>
        <dbReference type="Proteomes" id="UP000789759"/>
    </source>
</evidence>
<dbReference type="Proteomes" id="UP000789759">
    <property type="component" value="Unassembled WGS sequence"/>
</dbReference>
<reference evidence="2" key="1">
    <citation type="submission" date="2021-06" db="EMBL/GenBank/DDBJ databases">
        <authorList>
            <person name="Kallberg Y."/>
            <person name="Tangrot J."/>
            <person name="Rosling A."/>
        </authorList>
    </citation>
    <scope>NUCLEOTIDE SEQUENCE</scope>
    <source>
        <strain evidence="2">FL966</strain>
    </source>
</reference>
<protein>
    <submittedName>
        <fullName evidence="2">6069_t:CDS:1</fullName>
    </submittedName>
</protein>
<feature type="region of interest" description="Disordered" evidence="1">
    <location>
        <begin position="1"/>
        <end position="26"/>
    </location>
</feature>
<proteinExistence type="predicted"/>